<feature type="non-terminal residue" evidence="3">
    <location>
        <position position="1"/>
    </location>
</feature>
<feature type="region of interest" description="Disordered" evidence="1">
    <location>
        <begin position="71"/>
        <end position="122"/>
    </location>
</feature>
<keyword evidence="2" id="KW-1133">Transmembrane helix</keyword>
<keyword evidence="2" id="KW-0472">Membrane</keyword>
<evidence type="ECO:0000256" key="2">
    <source>
        <dbReference type="SAM" id="Phobius"/>
    </source>
</evidence>
<organism evidence="3 4">
    <name type="scientific">Corynebacterium humireducens</name>
    <dbReference type="NCBI Taxonomy" id="1223514"/>
    <lineage>
        <taxon>Bacteria</taxon>
        <taxon>Bacillati</taxon>
        <taxon>Actinomycetota</taxon>
        <taxon>Actinomycetes</taxon>
        <taxon>Mycobacteriales</taxon>
        <taxon>Corynebacteriaceae</taxon>
        <taxon>Corynebacterium</taxon>
    </lineage>
</organism>
<feature type="transmembrane region" description="Helical" evidence="2">
    <location>
        <begin position="121"/>
        <end position="146"/>
    </location>
</feature>
<name>A0A7X6SW50_9CORY</name>
<keyword evidence="2" id="KW-0812">Transmembrane</keyword>
<protein>
    <submittedName>
        <fullName evidence="3">Uncharacterized protein</fullName>
    </submittedName>
</protein>
<gene>
    <name evidence="3" type="ORF">GX859_05915</name>
</gene>
<feature type="compositionally biased region" description="Low complexity" evidence="1">
    <location>
        <begin position="87"/>
        <end position="107"/>
    </location>
</feature>
<dbReference type="Proteomes" id="UP000557899">
    <property type="component" value="Unassembled WGS sequence"/>
</dbReference>
<reference evidence="3 4" key="1">
    <citation type="journal article" date="2020" name="Biotechnol. Biofuels">
        <title>New insights from the biogas microbiome by comprehensive genome-resolved metagenomics of nearly 1600 species originating from multiple anaerobic digesters.</title>
        <authorList>
            <person name="Campanaro S."/>
            <person name="Treu L."/>
            <person name="Rodriguez-R L.M."/>
            <person name="Kovalovszki A."/>
            <person name="Ziels R.M."/>
            <person name="Maus I."/>
            <person name="Zhu X."/>
            <person name="Kougias P.G."/>
            <person name="Basile A."/>
            <person name="Luo G."/>
            <person name="Schluter A."/>
            <person name="Konstantinidis K.T."/>
            <person name="Angelidaki I."/>
        </authorList>
    </citation>
    <scope>NUCLEOTIDE SEQUENCE [LARGE SCALE GENOMIC DNA]</scope>
    <source>
        <strain evidence="3">AS15tlH2ME_198</strain>
    </source>
</reference>
<accession>A0A7X6SW50</accession>
<proteinExistence type="predicted"/>
<sequence length="152" mass="14442">RASTEVTPGTRLINVAHLYPDGYPVDGAESVISNEHVLPVVGDGGSSTPGIPGVPGVPALPGSSGSVLPVLPVLSSSPGGTPGAPGTPGADVPGTPGSAPGAPGTSTHAGSPDRPTRAGGLASTGASVLGMVALGAALTMAGITVMKRGRRD</sequence>
<comment type="caution">
    <text evidence="3">The sequence shown here is derived from an EMBL/GenBank/DDBJ whole genome shotgun (WGS) entry which is preliminary data.</text>
</comment>
<dbReference type="AlphaFoldDB" id="A0A7X6SW50"/>
<evidence type="ECO:0000313" key="3">
    <source>
        <dbReference type="EMBL" id="NLA55820.1"/>
    </source>
</evidence>
<evidence type="ECO:0000313" key="4">
    <source>
        <dbReference type="Proteomes" id="UP000557899"/>
    </source>
</evidence>
<evidence type="ECO:0000256" key="1">
    <source>
        <dbReference type="SAM" id="MobiDB-lite"/>
    </source>
</evidence>
<dbReference type="EMBL" id="JAAZHI010000127">
    <property type="protein sequence ID" value="NLA55820.1"/>
    <property type="molecule type" value="Genomic_DNA"/>
</dbReference>